<proteinExistence type="predicted"/>
<dbReference type="InterPro" id="IPR017451">
    <property type="entry name" value="F-box-assoc_interact_dom"/>
</dbReference>
<reference evidence="3 4" key="1">
    <citation type="submission" date="2019-12" db="EMBL/GenBank/DDBJ databases">
        <authorList>
            <person name="Jiao W.-B."/>
            <person name="Schneeberger K."/>
        </authorList>
    </citation>
    <scope>NUCLEOTIDE SEQUENCE [LARGE SCALE GENOMIC DNA]</scope>
    <source>
        <strain evidence="4">cv. C24</strain>
    </source>
</reference>
<protein>
    <recommendedName>
        <fullName evidence="5">F-box domain-containing protein</fullName>
    </recommendedName>
</protein>
<dbReference type="EMBL" id="CACSHJ010000087">
    <property type="protein sequence ID" value="CAA0304496.1"/>
    <property type="molecule type" value="Genomic_DNA"/>
</dbReference>
<sequence length="427" mass="49233">MNGGEKLESIPIDLIIEIHSRLPAESVARFRCVSKLWGSMFRRPYFTELFLTRSRARPRLLFVLQHNRKWSFSVFSSPQNQNIYEKPSFVVADFHMKFSVSTFPDFHSCSGLIHFSMMKGAYTVPVVCNPRTGQYAVLPKLTRTRYENSYSFVGYDPIEKQIKVLFMSDPDSGDDHRILTLGTTEKMLGRKIECSLTHKILSNEGVCINGVLYYKASRIVESSSDDDTSDDDDDDDHERSDVIVCFDFRCEKFEFIDICFYGQLINCNGKLGGATWKFDGNTVKLCMWILEDVEKHEWSKHVYNIGDLTEFNPKNHVILGVIATGEIVFSMRFTSKPFYVLYFNPETNTFKSVEIQGLENDSRVYGFVDIIEDLNVIDTMQLISSSATKGQNTIWQSLKQKHRQQLHLATSRQRSESILRYEYGLLV</sequence>
<feature type="domain" description="F-box associated beta-propeller type 3" evidence="2">
    <location>
        <begin position="59"/>
        <end position="362"/>
    </location>
</feature>
<gene>
    <name evidence="3" type="ORF">C24_LOCUS4890</name>
</gene>
<organism evidence="3 4">
    <name type="scientific">Arabidopsis thaliana</name>
    <name type="common">Mouse-ear cress</name>
    <dbReference type="NCBI Taxonomy" id="3702"/>
    <lineage>
        <taxon>Eukaryota</taxon>
        <taxon>Viridiplantae</taxon>
        <taxon>Streptophyta</taxon>
        <taxon>Embryophyta</taxon>
        <taxon>Tracheophyta</taxon>
        <taxon>Spermatophyta</taxon>
        <taxon>Magnoliopsida</taxon>
        <taxon>eudicotyledons</taxon>
        <taxon>Gunneridae</taxon>
        <taxon>Pentapetalae</taxon>
        <taxon>rosids</taxon>
        <taxon>malvids</taxon>
        <taxon>Brassicales</taxon>
        <taxon>Brassicaceae</taxon>
        <taxon>Camelineae</taxon>
        <taxon>Arabidopsis</taxon>
    </lineage>
</organism>
<dbReference type="InterPro" id="IPR013187">
    <property type="entry name" value="F-box-assoc_dom_typ3"/>
</dbReference>
<dbReference type="SUPFAM" id="SSF81383">
    <property type="entry name" value="F-box domain"/>
    <property type="match status" value="1"/>
</dbReference>
<dbReference type="InterPro" id="IPR036047">
    <property type="entry name" value="F-box-like_dom_sf"/>
</dbReference>
<dbReference type="PANTHER" id="PTHR31111">
    <property type="entry name" value="BNAA05G37150D PROTEIN-RELATED"/>
    <property type="match status" value="1"/>
</dbReference>
<name>A0A5S9WNG9_ARATH</name>
<dbReference type="NCBIfam" id="TIGR01640">
    <property type="entry name" value="F_box_assoc_1"/>
    <property type="match status" value="1"/>
</dbReference>
<feature type="domain" description="F-box" evidence="1">
    <location>
        <begin position="7"/>
        <end position="47"/>
    </location>
</feature>
<dbReference type="OrthoDB" id="1084644at2759"/>
<evidence type="ECO:0000313" key="3">
    <source>
        <dbReference type="EMBL" id="CAA0304496.1"/>
    </source>
</evidence>
<evidence type="ECO:0000313" key="4">
    <source>
        <dbReference type="Proteomes" id="UP000434276"/>
    </source>
</evidence>
<dbReference type="Pfam" id="PF00646">
    <property type="entry name" value="F-box"/>
    <property type="match status" value="1"/>
</dbReference>
<dbReference type="InterPro" id="IPR001810">
    <property type="entry name" value="F-box_dom"/>
</dbReference>
<dbReference type="Pfam" id="PF08268">
    <property type="entry name" value="FBA_3"/>
    <property type="match status" value="1"/>
</dbReference>
<dbReference type="CDD" id="cd22157">
    <property type="entry name" value="F-box_AtFBW1-like"/>
    <property type="match status" value="1"/>
</dbReference>
<accession>A0A5S9WNG9</accession>
<evidence type="ECO:0000259" key="1">
    <source>
        <dbReference type="Pfam" id="PF00646"/>
    </source>
</evidence>
<dbReference type="AlphaFoldDB" id="A0A5S9WNG9"/>
<dbReference type="PANTHER" id="PTHR31111:SF130">
    <property type="entry name" value="F-BOX ASSOCIATED UBIQUITINATION EFFECTOR FAMILY PROTEIN"/>
    <property type="match status" value="1"/>
</dbReference>
<dbReference type="Proteomes" id="UP000434276">
    <property type="component" value="Unassembled WGS sequence"/>
</dbReference>
<evidence type="ECO:0008006" key="5">
    <source>
        <dbReference type="Google" id="ProtNLM"/>
    </source>
</evidence>
<dbReference type="ExpressionAtlas" id="A0A5S9WNG9">
    <property type="expression patterns" value="baseline and differential"/>
</dbReference>
<evidence type="ECO:0000259" key="2">
    <source>
        <dbReference type="Pfam" id="PF08268"/>
    </source>
</evidence>